<proteinExistence type="predicted"/>
<keyword evidence="2" id="KW-1185">Reference proteome</keyword>
<name>A0A4D7B6C3_9HYPH</name>
<protein>
    <submittedName>
        <fullName evidence="1">Uncharacterized protein</fullName>
    </submittedName>
</protein>
<reference evidence="1 2" key="1">
    <citation type="submission" date="2019-04" db="EMBL/GenBank/DDBJ databases">
        <title>Phreatobacter aquaticus sp. nov.</title>
        <authorList>
            <person name="Choi A."/>
        </authorList>
    </citation>
    <scope>NUCLEOTIDE SEQUENCE [LARGE SCALE GENOMIC DNA]</scope>
    <source>
        <strain evidence="1 2">KCTC 52518</strain>
    </source>
</reference>
<sequence length="118" mass="12528">MSTAKDPAPRLIEPDDGLLALVRWRLADPAWKPSFRDLLDDAQTCIGPLAGPPVVLAALRDVVQADAALAPRARIVAVEAHQAITARTERNDARGGQALGKTALRLLSGFRQAAASRS</sequence>
<dbReference type="RefSeq" id="WP_136963970.1">
    <property type="nucleotide sequence ID" value="NZ_CP039690.1"/>
</dbReference>
<organism evidence="1 2">
    <name type="scientific">Phreatobacter stygius</name>
    <dbReference type="NCBI Taxonomy" id="1940610"/>
    <lineage>
        <taxon>Bacteria</taxon>
        <taxon>Pseudomonadati</taxon>
        <taxon>Pseudomonadota</taxon>
        <taxon>Alphaproteobacteria</taxon>
        <taxon>Hyphomicrobiales</taxon>
        <taxon>Phreatobacteraceae</taxon>
        <taxon>Phreatobacter</taxon>
    </lineage>
</organism>
<gene>
    <name evidence="1" type="ORF">E8M01_32570</name>
</gene>
<evidence type="ECO:0000313" key="1">
    <source>
        <dbReference type="EMBL" id="QCI68551.1"/>
    </source>
</evidence>
<dbReference type="Proteomes" id="UP000298781">
    <property type="component" value="Chromosome"/>
</dbReference>
<evidence type="ECO:0000313" key="2">
    <source>
        <dbReference type="Proteomes" id="UP000298781"/>
    </source>
</evidence>
<dbReference type="EMBL" id="CP039690">
    <property type="protein sequence ID" value="QCI68551.1"/>
    <property type="molecule type" value="Genomic_DNA"/>
</dbReference>
<accession>A0A4D7B6C3</accession>
<dbReference type="KEGG" id="pstg:E8M01_32570"/>
<dbReference type="OrthoDB" id="8482200at2"/>
<dbReference type="AlphaFoldDB" id="A0A4D7B6C3"/>